<proteinExistence type="inferred from homology"/>
<dbReference type="EMBL" id="CACSAS010000001">
    <property type="protein sequence ID" value="CAA0089904.1"/>
    <property type="molecule type" value="Genomic_DNA"/>
</dbReference>
<dbReference type="GO" id="GO:0008173">
    <property type="term" value="F:RNA methyltransferase activity"/>
    <property type="evidence" value="ECO:0007669"/>
    <property type="project" value="InterPro"/>
</dbReference>
<dbReference type="GO" id="GO:0001510">
    <property type="term" value="P:RNA methylation"/>
    <property type="evidence" value="ECO:0007669"/>
    <property type="project" value="InterPro"/>
</dbReference>
<feature type="binding site" evidence="5">
    <location>
        <position position="316"/>
    </location>
    <ligand>
        <name>S-adenosyl-L-methionine</name>
        <dbReference type="ChEBI" id="CHEBI:59789"/>
    </ligand>
</feature>
<name>A0A5S9NJ79_9HYPH</name>
<evidence type="ECO:0000256" key="3">
    <source>
        <dbReference type="ARBA" id="ARBA00022691"/>
    </source>
</evidence>
<gene>
    <name evidence="7" type="primary">rsmB_1</name>
    <name evidence="7" type="ORF">STARVERO_01044</name>
</gene>
<dbReference type="PANTHER" id="PTHR22807">
    <property type="entry name" value="NOP2 YEAST -RELATED NOL1/NOP2/FMU SUN DOMAIN-CONTAINING"/>
    <property type="match status" value="1"/>
</dbReference>
<evidence type="ECO:0000256" key="4">
    <source>
        <dbReference type="ARBA" id="ARBA00022884"/>
    </source>
</evidence>
<dbReference type="GO" id="GO:0003723">
    <property type="term" value="F:RNA binding"/>
    <property type="evidence" value="ECO:0007669"/>
    <property type="project" value="UniProtKB-UniRule"/>
</dbReference>
<evidence type="ECO:0000256" key="2">
    <source>
        <dbReference type="ARBA" id="ARBA00022679"/>
    </source>
</evidence>
<feature type="active site" description="Nucleophile" evidence="5">
    <location>
        <position position="369"/>
    </location>
</feature>
<keyword evidence="2 5" id="KW-0808">Transferase</keyword>
<feature type="domain" description="SAM-dependent MTase RsmB/NOP-type" evidence="6">
    <location>
        <begin position="149"/>
        <end position="440"/>
    </location>
</feature>
<feature type="binding site" evidence="5">
    <location>
        <position position="266"/>
    </location>
    <ligand>
        <name>S-adenosyl-L-methionine</name>
        <dbReference type="ChEBI" id="CHEBI:59789"/>
    </ligand>
</feature>
<dbReference type="PROSITE" id="PS51686">
    <property type="entry name" value="SAM_MT_RSMB_NOP"/>
    <property type="match status" value="1"/>
</dbReference>
<keyword evidence="1 5" id="KW-0489">Methyltransferase</keyword>
<keyword evidence="8" id="KW-1185">Reference proteome</keyword>
<organism evidence="7 8">
    <name type="scientific">Starkeya nomas</name>
    <dbReference type="NCBI Taxonomy" id="2666134"/>
    <lineage>
        <taxon>Bacteria</taxon>
        <taxon>Pseudomonadati</taxon>
        <taxon>Pseudomonadota</taxon>
        <taxon>Alphaproteobacteria</taxon>
        <taxon>Hyphomicrobiales</taxon>
        <taxon>Xanthobacteraceae</taxon>
        <taxon>Starkeya</taxon>
    </lineage>
</organism>
<comment type="similarity">
    <text evidence="5">Belongs to the class I-like SAM-binding methyltransferase superfamily. RsmB/NOP family.</text>
</comment>
<dbReference type="Pfam" id="PF01189">
    <property type="entry name" value="Methyltr_RsmB-F"/>
    <property type="match status" value="1"/>
</dbReference>
<reference evidence="7 8" key="1">
    <citation type="submission" date="2019-12" db="EMBL/GenBank/DDBJ databases">
        <authorList>
            <person name="Reyes-Prieto M."/>
        </authorList>
    </citation>
    <scope>NUCLEOTIDE SEQUENCE [LARGE SCALE GENOMIC DNA]</scope>
    <source>
        <strain evidence="7">HF14-78462</strain>
    </source>
</reference>
<evidence type="ECO:0000313" key="7">
    <source>
        <dbReference type="EMBL" id="CAA0089904.1"/>
    </source>
</evidence>
<dbReference type="InterPro" id="IPR023267">
    <property type="entry name" value="RCMT"/>
</dbReference>
<dbReference type="PANTHER" id="PTHR22807:SF53">
    <property type="entry name" value="RIBOSOMAL RNA SMALL SUBUNIT METHYLTRANSFERASE B-RELATED"/>
    <property type="match status" value="1"/>
</dbReference>
<dbReference type="InterPro" id="IPR029063">
    <property type="entry name" value="SAM-dependent_MTases_sf"/>
</dbReference>
<dbReference type="PRINTS" id="PR02008">
    <property type="entry name" value="RCMTFAMILY"/>
</dbReference>
<dbReference type="InterPro" id="IPR049560">
    <property type="entry name" value="MeTrfase_RsmB-F_NOP2_cat"/>
</dbReference>
<protein>
    <submittedName>
        <fullName evidence="7">Ribosomal RNA small subunit methyltransferase B</fullName>
        <ecNumber evidence="7">2.1.1.176</ecNumber>
    </submittedName>
</protein>
<dbReference type="RefSeq" id="WP_159598124.1">
    <property type="nucleotide sequence ID" value="NZ_CACSAS010000001.1"/>
</dbReference>
<dbReference type="Proteomes" id="UP000433050">
    <property type="component" value="Unassembled WGS sequence"/>
</dbReference>
<keyword evidence="3 5" id="KW-0949">S-adenosyl-L-methionine</keyword>
<dbReference type="Gene3D" id="3.40.50.150">
    <property type="entry name" value="Vaccinia Virus protein VP39"/>
    <property type="match status" value="1"/>
</dbReference>
<evidence type="ECO:0000256" key="1">
    <source>
        <dbReference type="ARBA" id="ARBA00022603"/>
    </source>
</evidence>
<keyword evidence="4 5" id="KW-0694">RNA-binding</keyword>
<evidence type="ECO:0000259" key="6">
    <source>
        <dbReference type="PROSITE" id="PS51686"/>
    </source>
</evidence>
<dbReference type="EC" id="2.1.1.176" evidence="7"/>
<accession>A0A5S9NJ79</accession>
<dbReference type="SUPFAM" id="SSF53335">
    <property type="entry name" value="S-adenosyl-L-methionine-dependent methyltransferases"/>
    <property type="match status" value="1"/>
</dbReference>
<sequence>MTPAARLSAAIEVIGTLLAERRPAADVLKDWGRSHRFAGSGDRAALSSLVYDALRRRASAAWIMGERVGEESPRALLLGTLRLARGLDVEAIAALCDGARFAPEPLNADERARLAAASLDDAPAHVRGDYPEWLDAPLAAVFGEARAEEGAALAERAPLDLRVNTLKGGVDKAARQLAHLHPGAGNWSPLALRIALEADGKAPPLTAEPAYLKGLVEIQDEGSQIAAILAAPPRGGQVLDLCAGGGGKTLELAALMDGAGQLYAYDDDLRRLAPIHERVQRAGAHNVQVRSPRGRGPGREDVLEDLTGRMDLVLVDAPCTGTGTWRRNPDAKWRMRPGALVERVKEQAEILDAAVCFVKPGGRLAYVTCSLLDEENVGQVRAFLERHPGFRVVPPAEAVLSLGERGMALREAALDRPEGLLLSPRRTSTDGFFVSLMVRDA</sequence>
<evidence type="ECO:0000313" key="8">
    <source>
        <dbReference type="Proteomes" id="UP000433050"/>
    </source>
</evidence>
<dbReference type="InterPro" id="IPR001678">
    <property type="entry name" value="MeTrfase_RsmB-F_NOP2_dom"/>
</dbReference>
<evidence type="ECO:0000256" key="5">
    <source>
        <dbReference type="PROSITE-ProRule" id="PRU01023"/>
    </source>
</evidence>
<dbReference type="AlphaFoldDB" id="A0A5S9NJ79"/>
<comment type="caution">
    <text evidence="5">Lacks conserved residue(s) required for the propagation of feature annotation.</text>
</comment>